<dbReference type="GO" id="GO:0016020">
    <property type="term" value="C:membrane"/>
    <property type="evidence" value="ECO:0007669"/>
    <property type="project" value="UniProtKB-SubCell"/>
</dbReference>
<feature type="transmembrane region" description="Helical" evidence="5">
    <location>
        <begin position="394"/>
        <end position="421"/>
    </location>
</feature>
<evidence type="ECO:0000256" key="4">
    <source>
        <dbReference type="ARBA" id="ARBA00023136"/>
    </source>
</evidence>
<feature type="transmembrane region" description="Helical" evidence="5">
    <location>
        <begin position="69"/>
        <end position="85"/>
    </location>
</feature>
<keyword evidence="2 5" id="KW-0812">Transmembrane</keyword>
<sequence>MAFSMRIKNKNTIEIGILFLTFIYFQNILTVFLGIDSSMFVFINVNPLSIISLCLFLTIIILTLFKKEFYFLFLPIILIAFPNVINDLFPSFYFSPLNEKNASTFSIFTHIDIYLLFGLALFSKNQSNYRFNLGKNSSYLILLLTSYYILILIFKSITLVDIYLLSIGNYVIRYALLMIIFFSFIHINNTRKKKIIYGIGLSVFFLFFEALLNTKIHGFDRLASGTLAINVFGNLMSAIALFYIFLGSYLKIHKVFKLVVILLAISIVVLTQTKMALFTLLFIVNIIIIINLIRKKSIIHLTLIIILYLALIPIIYNIILSQEVYMNFFNSINSEGLETNLHTSSIFTRFLLFETSYNMIIENPFLGIGSGRWNFYKMDYGFPYNVLIDPHNDFLSYISMFGVLIGPVMIYLLILQPAFLLLKEKLYYNTNKYIWGIIPLSLFFAAFSNANTYKHQVTALIFLIFVITAQIRKEDNENSNTRHKRNTKPLRRV</sequence>
<feature type="domain" description="O-antigen ligase-related" evidence="6">
    <location>
        <begin position="260"/>
        <end position="404"/>
    </location>
</feature>
<comment type="subcellular location">
    <subcellularLocation>
        <location evidence="1">Membrane</location>
        <topology evidence="1">Multi-pass membrane protein</topology>
    </subcellularLocation>
</comment>
<feature type="transmembrane region" description="Helical" evidence="5">
    <location>
        <begin position="195"/>
        <end position="212"/>
    </location>
</feature>
<feature type="transmembrane region" description="Helical" evidence="5">
    <location>
        <begin position="105"/>
        <end position="122"/>
    </location>
</feature>
<feature type="transmembrane region" description="Helical" evidence="5">
    <location>
        <begin position="255"/>
        <end position="271"/>
    </location>
</feature>
<evidence type="ECO:0000256" key="2">
    <source>
        <dbReference type="ARBA" id="ARBA00022692"/>
    </source>
</evidence>
<feature type="transmembrane region" description="Helical" evidence="5">
    <location>
        <begin position="142"/>
        <end position="165"/>
    </location>
</feature>
<feature type="transmembrane region" description="Helical" evidence="5">
    <location>
        <begin position="12"/>
        <end position="35"/>
    </location>
</feature>
<organism evidence="7">
    <name type="scientific">uncultured Sulfurovum sp</name>
    <dbReference type="NCBI Taxonomy" id="269237"/>
    <lineage>
        <taxon>Bacteria</taxon>
        <taxon>Pseudomonadati</taxon>
        <taxon>Campylobacterota</taxon>
        <taxon>Epsilonproteobacteria</taxon>
        <taxon>Campylobacterales</taxon>
        <taxon>Sulfurovaceae</taxon>
        <taxon>Sulfurovum</taxon>
        <taxon>environmental samples</taxon>
    </lineage>
</organism>
<dbReference type="Pfam" id="PF04932">
    <property type="entry name" value="Wzy_C"/>
    <property type="match status" value="1"/>
</dbReference>
<evidence type="ECO:0000313" key="7">
    <source>
        <dbReference type="EMBL" id="CAA6813541.1"/>
    </source>
</evidence>
<feature type="transmembrane region" description="Helical" evidence="5">
    <location>
        <begin position="171"/>
        <end position="188"/>
    </location>
</feature>
<keyword evidence="3 5" id="KW-1133">Transmembrane helix</keyword>
<proteinExistence type="predicted"/>
<evidence type="ECO:0000256" key="1">
    <source>
        <dbReference type="ARBA" id="ARBA00004141"/>
    </source>
</evidence>
<gene>
    <name evidence="7" type="ORF">HELGO_WM4209</name>
</gene>
<name>A0A6S6TDW5_9BACT</name>
<accession>A0A6S6TDW5</accession>
<protein>
    <recommendedName>
        <fullName evidence="6">O-antigen ligase-related domain-containing protein</fullName>
    </recommendedName>
</protein>
<keyword evidence="4 5" id="KW-0472">Membrane</keyword>
<feature type="transmembrane region" description="Helical" evidence="5">
    <location>
        <begin position="224"/>
        <end position="246"/>
    </location>
</feature>
<feature type="transmembrane region" description="Helical" evidence="5">
    <location>
        <begin position="433"/>
        <end position="450"/>
    </location>
</feature>
<evidence type="ECO:0000256" key="5">
    <source>
        <dbReference type="SAM" id="Phobius"/>
    </source>
</evidence>
<feature type="transmembrane region" description="Helical" evidence="5">
    <location>
        <begin position="277"/>
        <end position="293"/>
    </location>
</feature>
<feature type="transmembrane region" description="Helical" evidence="5">
    <location>
        <begin position="298"/>
        <end position="319"/>
    </location>
</feature>
<evidence type="ECO:0000256" key="3">
    <source>
        <dbReference type="ARBA" id="ARBA00022989"/>
    </source>
</evidence>
<feature type="transmembrane region" description="Helical" evidence="5">
    <location>
        <begin position="41"/>
        <end position="62"/>
    </location>
</feature>
<reference evidence="7" key="1">
    <citation type="submission" date="2020-01" db="EMBL/GenBank/DDBJ databases">
        <authorList>
            <person name="Meier V. D."/>
            <person name="Meier V D."/>
        </authorList>
    </citation>
    <scope>NUCLEOTIDE SEQUENCE</scope>
    <source>
        <strain evidence="7">HLG_WM_MAG_05</strain>
    </source>
</reference>
<dbReference type="AlphaFoldDB" id="A0A6S6TDW5"/>
<dbReference type="EMBL" id="CACVAU010000042">
    <property type="protein sequence ID" value="CAA6813541.1"/>
    <property type="molecule type" value="Genomic_DNA"/>
</dbReference>
<evidence type="ECO:0000259" key="6">
    <source>
        <dbReference type="Pfam" id="PF04932"/>
    </source>
</evidence>
<dbReference type="InterPro" id="IPR007016">
    <property type="entry name" value="O-antigen_ligase-rel_domated"/>
</dbReference>
<feature type="transmembrane region" description="Helical" evidence="5">
    <location>
        <begin position="456"/>
        <end position="472"/>
    </location>
</feature>